<evidence type="ECO:0000313" key="3">
    <source>
        <dbReference type="Proteomes" id="UP000596742"/>
    </source>
</evidence>
<name>A0A8B6D528_MYTGA</name>
<reference evidence="2" key="1">
    <citation type="submission" date="2018-11" db="EMBL/GenBank/DDBJ databases">
        <authorList>
            <person name="Alioto T."/>
            <person name="Alioto T."/>
        </authorList>
    </citation>
    <scope>NUCLEOTIDE SEQUENCE</scope>
</reference>
<dbReference type="AlphaFoldDB" id="A0A8B6D528"/>
<comment type="caution">
    <text evidence="2">The sequence shown here is derived from an EMBL/GenBank/DDBJ whole genome shotgun (WGS) entry which is preliminary data.</text>
</comment>
<evidence type="ECO:0000313" key="2">
    <source>
        <dbReference type="EMBL" id="VDI14761.1"/>
    </source>
</evidence>
<organism evidence="2 3">
    <name type="scientific">Mytilus galloprovincialis</name>
    <name type="common">Mediterranean mussel</name>
    <dbReference type="NCBI Taxonomy" id="29158"/>
    <lineage>
        <taxon>Eukaryota</taxon>
        <taxon>Metazoa</taxon>
        <taxon>Spiralia</taxon>
        <taxon>Lophotrochozoa</taxon>
        <taxon>Mollusca</taxon>
        <taxon>Bivalvia</taxon>
        <taxon>Autobranchia</taxon>
        <taxon>Pteriomorphia</taxon>
        <taxon>Mytilida</taxon>
        <taxon>Mytiloidea</taxon>
        <taxon>Mytilidae</taxon>
        <taxon>Mytilinae</taxon>
        <taxon>Mytilus</taxon>
    </lineage>
</organism>
<evidence type="ECO:0000256" key="1">
    <source>
        <dbReference type="SAM" id="MobiDB-lite"/>
    </source>
</evidence>
<dbReference type="Proteomes" id="UP000596742">
    <property type="component" value="Unassembled WGS sequence"/>
</dbReference>
<sequence length="151" mass="16795">MKSPLTPKSDIVTDTSDLASESSSEDECYFVPAMPTDSASTSTEETFQSDNDSDQLDDLVLTLIPPPRRSSRVRREPKWLRSGDFVVKSAVTCDWKAKAGFMASALKDRTLSGLEKETGCLFEIAYNKPIEPNSSVIYVQLDESTYTKPKR</sequence>
<proteinExistence type="predicted"/>
<accession>A0A8B6D528</accession>
<protein>
    <submittedName>
        <fullName evidence="2">Uncharacterized protein</fullName>
    </submittedName>
</protein>
<keyword evidence="3" id="KW-1185">Reference proteome</keyword>
<gene>
    <name evidence="2" type="ORF">MGAL_10B007415</name>
</gene>
<feature type="region of interest" description="Disordered" evidence="1">
    <location>
        <begin position="1"/>
        <end position="52"/>
    </location>
</feature>
<dbReference type="EMBL" id="UYJE01002910">
    <property type="protein sequence ID" value="VDI14761.1"/>
    <property type="molecule type" value="Genomic_DNA"/>
</dbReference>
<feature type="compositionally biased region" description="Polar residues" evidence="1">
    <location>
        <begin position="37"/>
        <end position="46"/>
    </location>
</feature>